<dbReference type="Proteomes" id="UP000182227">
    <property type="component" value="Unassembled WGS sequence"/>
</dbReference>
<proteinExistence type="predicted"/>
<dbReference type="RefSeq" id="WP_133057900.1">
    <property type="nucleotide sequence ID" value="NZ_LQOP01000029.1"/>
</dbReference>
<gene>
    <name evidence="1" type="ORF">BN970_06947</name>
</gene>
<dbReference type="GeneID" id="44299113"/>
<organism evidence="1 2">
    <name type="scientific">Mycolicibacterium conceptionense</name>
    <dbReference type="NCBI Taxonomy" id="451644"/>
    <lineage>
        <taxon>Bacteria</taxon>
        <taxon>Bacillati</taxon>
        <taxon>Actinomycetota</taxon>
        <taxon>Actinomycetes</taxon>
        <taxon>Mycobacteriales</taxon>
        <taxon>Mycobacteriaceae</taxon>
        <taxon>Mycolicibacterium</taxon>
    </lineage>
</organism>
<evidence type="ECO:0000313" key="1">
    <source>
        <dbReference type="EMBL" id="CQD25149.1"/>
    </source>
</evidence>
<dbReference type="EMBL" id="CTEF01000009">
    <property type="protein sequence ID" value="CQD25149.1"/>
    <property type="molecule type" value="Genomic_DNA"/>
</dbReference>
<dbReference type="AlphaFoldDB" id="A0A0U1E0H7"/>
<name>A0A0U1E0H7_9MYCO</name>
<reference evidence="1 2" key="1">
    <citation type="submission" date="2015-03" db="EMBL/GenBank/DDBJ databases">
        <authorList>
            <person name="Murphy D."/>
        </authorList>
    </citation>
    <scope>NUCLEOTIDE SEQUENCE [LARGE SCALE GENOMIC DNA]</scope>
    <source>
        <strain evidence="1 2">D16</strain>
    </source>
</reference>
<protein>
    <recommendedName>
        <fullName evidence="3">Prevent-host-death protein</fullName>
    </recommendedName>
</protein>
<accession>A0A0U1E0H7</accession>
<evidence type="ECO:0008006" key="3">
    <source>
        <dbReference type="Google" id="ProtNLM"/>
    </source>
</evidence>
<evidence type="ECO:0000313" key="2">
    <source>
        <dbReference type="Proteomes" id="UP000182227"/>
    </source>
</evidence>
<sequence>MVVLNPTRMRSITDAKTKFNALVSEAQAGQSAHIVSGANVVAHLVPATARIVDDANVLASMLQALVQREVDWIVADSKKNDGQFYSAGDVMGRALGWAWRTDAALFMQIVTDYIGLLAARIGRPLRRDESRALIRESLGAALTDGEVATADAHLARNWDEWMLDAH</sequence>